<comment type="caution">
    <text evidence="1">The sequence shown here is derived from an EMBL/GenBank/DDBJ whole genome shotgun (WGS) entry which is preliminary data.</text>
</comment>
<dbReference type="Proteomes" id="UP000316437">
    <property type="component" value="Unassembled WGS sequence"/>
</dbReference>
<evidence type="ECO:0000313" key="1">
    <source>
        <dbReference type="EMBL" id="TQM21952.1"/>
    </source>
</evidence>
<protein>
    <submittedName>
        <fullName evidence="1">Uncharacterized protein</fullName>
    </submittedName>
</protein>
<dbReference type="AlphaFoldDB" id="A0A543EK84"/>
<name>A0A543EK84_9FLAO</name>
<accession>A0A543EK84</accession>
<proteinExistence type="predicted"/>
<organism evidence="1 2">
    <name type="scientific">Chryseobacterium aquifrigidense</name>
    <dbReference type="NCBI Taxonomy" id="558021"/>
    <lineage>
        <taxon>Bacteria</taxon>
        <taxon>Pseudomonadati</taxon>
        <taxon>Bacteroidota</taxon>
        <taxon>Flavobacteriia</taxon>
        <taxon>Flavobacteriales</taxon>
        <taxon>Weeksellaceae</taxon>
        <taxon>Chryseobacterium group</taxon>
        <taxon>Chryseobacterium</taxon>
    </lineage>
</organism>
<keyword evidence="2" id="KW-1185">Reference proteome</keyword>
<dbReference type="EMBL" id="VFPD01000001">
    <property type="protein sequence ID" value="TQM21952.1"/>
    <property type="molecule type" value="Genomic_DNA"/>
</dbReference>
<evidence type="ECO:0000313" key="2">
    <source>
        <dbReference type="Proteomes" id="UP000316437"/>
    </source>
</evidence>
<sequence>MENMEEIEAKIIEKIREDHKKNGGWNGSDINELDQIINLPILERNKLFDKMVAEKKIAYLKPLNTTRITLPK</sequence>
<reference evidence="1 2" key="1">
    <citation type="submission" date="2019-06" db="EMBL/GenBank/DDBJ databases">
        <title>Sorghum-associated microbial communities from plants grown in Nebraska, USA.</title>
        <authorList>
            <person name="Schachtman D."/>
        </authorList>
    </citation>
    <scope>NUCLEOTIDE SEQUENCE [LARGE SCALE GENOMIC DNA]</scope>
    <source>
        <strain evidence="1 2">110</strain>
    </source>
</reference>
<gene>
    <name evidence="1" type="ORF">FB551_1652</name>
</gene>